<gene>
    <name evidence="2" type="ORF">PENTCL1PPCAC_14871</name>
</gene>
<sequence length="367" mass="40806">RNVSLQERGGIAVALLKKGKLEVDLWAGYADPTANQLWKEDTLAVAFSTTKVFIGIIFALLKREGRFKYSDKVSDIWPEFASHGKDNITIGQVVDHKAGLLSFSRDFSLEESRDPALMASIIVQTTPQWTPGTKMGYCGISYGFLIDQLVMRLDKKGRSASAFFKDEIRSRSSDKDFFLGLPDQENHRVARVTNPSLLASAAAHLSHPLQYVKILRNFFSNGMIAEASAKYPAFLDLMNPSVVPYNSPDIRTLPLISCLGIGTARAMAATLHAASSLLTKEELEDLMIPLGEEEDFILSKKKTFGRGFTYIAHPHHHNRFMVSFWGNGLQTVSWDPVDDVIFVVFRNGLQAGDNGRGDMEALIREAF</sequence>
<comment type="caution">
    <text evidence="2">The sequence shown here is derived from an EMBL/GenBank/DDBJ whole genome shotgun (WGS) entry which is preliminary data.</text>
</comment>
<dbReference type="InterPro" id="IPR052907">
    <property type="entry name" value="Beta-lactamase/esterase"/>
</dbReference>
<reference evidence="2" key="1">
    <citation type="submission" date="2023-10" db="EMBL/GenBank/DDBJ databases">
        <title>Genome assembly of Pristionchus species.</title>
        <authorList>
            <person name="Yoshida K."/>
            <person name="Sommer R.J."/>
        </authorList>
    </citation>
    <scope>NUCLEOTIDE SEQUENCE</scope>
    <source>
        <strain evidence="2">RS0144</strain>
    </source>
</reference>
<evidence type="ECO:0000259" key="1">
    <source>
        <dbReference type="Pfam" id="PF00144"/>
    </source>
</evidence>
<name>A0AAV5TAX2_9BILA</name>
<dbReference type="SUPFAM" id="SSF56601">
    <property type="entry name" value="beta-lactamase/transpeptidase-like"/>
    <property type="match status" value="1"/>
</dbReference>
<keyword evidence="3" id="KW-1185">Reference proteome</keyword>
<dbReference type="InterPro" id="IPR012338">
    <property type="entry name" value="Beta-lactam/transpept-like"/>
</dbReference>
<organism evidence="2 3">
    <name type="scientific">Pristionchus entomophagus</name>
    <dbReference type="NCBI Taxonomy" id="358040"/>
    <lineage>
        <taxon>Eukaryota</taxon>
        <taxon>Metazoa</taxon>
        <taxon>Ecdysozoa</taxon>
        <taxon>Nematoda</taxon>
        <taxon>Chromadorea</taxon>
        <taxon>Rhabditida</taxon>
        <taxon>Rhabditina</taxon>
        <taxon>Diplogasteromorpha</taxon>
        <taxon>Diplogasteroidea</taxon>
        <taxon>Neodiplogasteridae</taxon>
        <taxon>Pristionchus</taxon>
    </lineage>
</organism>
<evidence type="ECO:0000313" key="2">
    <source>
        <dbReference type="EMBL" id="GMS92696.1"/>
    </source>
</evidence>
<dbReference type="Proteomes" id="UP001432027">
    <property type="component" value="Unassembled WGS sequence"/>
</dbReference>
<dbReference type="EMBL" id="BTSX01000004">
    <property type="protein sequence ID" value="GMS92696.1"/>
    <property type="molecule type" value="Genomic_DNA"/>
</dbReference>
<dbReference type="Gene3D" id="3.40.710.10">
    <property type="entry name" value="DD-peptidase/beta-lactamase superfamily"/>
    <property type="match status" value="1"/>
</dbReference>
<dbReference type="InterPro" id="IPR001466">
    <property type="entry name" value="Beta-lactam-related"/>
</dbReference>
<evidence type="ECO:0000313" key="3">
    <source>
        <dbReference type="Proteomes" id="UP001432027"/>
    </source>
</evidence>
<feature type="domain" description="Beta-lactamase-related" evidence="1">
    <location>
        <begin position="7"/>
        <end position="353"/>
    </location>
</feature>
<dbReference type="PANTHER" id="PTHR43319:SF3">
    <property type="entry name" value="BETA-LACTAMASE-RELATED DOMAIN-CONTAINING PROTEIN"/>
    <property type="match status" value="1"/>
</dbReference>
<accession>A0AAV5TAX2</accession>
<proteinExistence type="predicted"/>
<protein>
    <recommendedName>
        <fullName evidence="1">Beta-lactamase-related domain-containing protein</fullName>
    </recommendedName>
</protein>
<dbReference type="AlphaFoldDB" id="A0AAV5TAX2"/>
<dbReference type="PANTHER" id="PTHR43319">
    <property type="entry name" value="BETA-LACTAMASE-RELATED"/>
    <property type="match status" value="1"/>
</dbReference>
<dbReference type="Pfam" id="PF00144">
    <property type="entry name" value="Beta-lactamase"/>
    <property type="match status" value="1"/>
</dbReference>
<feature type="non-terminal residue" evidence="2">
    <location>
        <position position="1"/>
    </location>
</feature>
<feature type="non-terminal residue" evidence="2">
    <location>
        <position position="367"/>
    </location>
</feature>